<evidence type="ECO:0000313" key="9">
    <source>
        <dbReference type="Proteomes" id="UP001431019"/>
    </source>
</evidence>
<keyword evidence="4 6" id="KW-0472">Membrane</keyword>
<feature type="domain" description="Major facilitator superfamily (MFS) profile" evidence="7">
    <location>
        <begin position="29"/>
        <end position="440"/>
    </location>
</feature>
<dbReference type="Gene3D" id="1.20.1250.20">
    <property type="entry name" value="MFS general substrate transporter like domains"/>
    <property type="match status" value="2"/>
</dbReference>
<dbReference type="PANTHER" id="PTHR23508:SF10">
    <property type="entry name" value="CARBOXYLIC ACID TRANSPORTER PROTEIN HOMOLOG"/>
    <property type="match status" value="1"/>
</dbReference>
<dbReference type="PANTHER" id="PTHR23508">
    <property type="entry name" value="CARBOXYLIC ACID TRANSPORTER PROTEIN HOMOLOG"/>
    <property type="match status" value="1"/>
</dbReference>
<feature type="transmembrane region" description="Helical" evidence="6">
    <location>
        <begin position="64"/>
        <end position="83"/>
    </location>
</feature>
<evidence type="ECO:0000256" key="6">
    <source>
        <dbReference type="SAM" id="Phobius"/>
    </source>
</evidence>
<feature type="region of interest" description="Disordered" evidence="5">
    <location>
        <begin position="451"/>
        <end position="475"/>
    </location>
</feature>
<feature type="transmembrane region" description="Helical" evidence="6">
    <location>
        <begin position="390"/>
        <end position="412"/>
    </location>
</feature>
<dbReference type="PROSITE" id="PS50850">
    <property type="entry name" value="MFS"/>
    <property type="match status" value="1"/>
</dbReference>
<sequence length="475" mass="50178">MIQTLPDARTVDVSRLIDEQKIGRFAIVLIASTWLVMLTDGYELSALAFAAPSLIRAWHIERSVLGPVFGANIFGIMIGSILFGYIGDRIGRKRAILFGACWYGLVTLATAWASSVDQLLWLRLAAGIGIGGAVPNAFVLVSEFAPKRLRATWVTLMFTGYTLGAGFGGGVAVWLVPHYGWPAVFVVGGLAPLVVAAALSFVMPESLRYQVLKGWPRDGIAATAARVRPELALPAGAQFVVTDERRIAKFSPRMLFAGRLRYVTSALWLAYIANSMALFFLQNWLPVLIEATGVAAHRAALMTTLFSIGGTVGGLVLMRFIDRHGVRLVTCLPLVGFPLVAALGMNLNTALLTAAVFGVGFCVAGTQAGLNAVASIVYPTSFRSKGTGTAIGVAKIGSISGPMIGGMLLAGHLPVRELFQVAALPVVAVAALMFVLGRMYRPGDAHDDAHDGGLADSDLTSGRAGGKAPLSVAER</sequence>
<feature type="transmembrane region" description="Helical" evidence="6">
    <location>
        <begin position="181"/>
        <end position="203"/>
    </location>
</feature>
<dbReference type="Pfam" id="PF07690">
    <property type="entry name" value="MFS_1"/>
    <property type="match status" value="2"/>
</dbReference>
<protein>
    <submittedName>
        <fullName evidence="8">MFS transporter</fullName>
    </submittedName>
</protein>
<organism evidence="8 9">
    <name type="scientific">Paraburkholderia sejongensis</name>
    <dbReference type="NCBI Taxonomy" id="2886946"/>
    <lineage>
        <taxon>Bacteria</taxon>
        <taxon>Pseudomonadati</taxon>
        <taxon>Pseudomonadota</taxon>
        <taxon>Betaproteobacteria</taxon>
        <taxon>Burkholderiales</taxon>
        <taxon>Burkholderiaceae</taxon>
        <taxon>Paraburkholderia</taxon>
    </lineage>
</organism>
<keyword evidence="3 6" id="KW-1133">Transmembrane helix</keyword>
<feature type="transmembrane region" description="Helical" evidence="6">
    <location>
        <begin position="95"/>
        <end position="114"/>
    </location>
</feature>
<feature type="transmembrane region" description="Helical" evidence="6">
    <location>
        <begin position="153"/>
        <end position="175"/>
    </location>
</feature>
<evidence type="ECO:0000256" key="4">
    <source>
        <dbReference type="ARBA" id="ARBA00023136"/>
    </source>
</evidence>
<feature type="transmembrane region" description="Helical" evidence="6">
    <location>
        <begin position="25"/>
        <end position="44"/>
    </location>
</feature>
<feature type="transmembrane region" description="Helical" evidence="6">
    <location>
        <begin position="328"/>
        <end position="345"/>
    </location>
</feature>
<accession>A0ABS8JNT1</accession>
<dbReference type="SUPFAM" id="SSF103473">
    <property type="entry name" value="MFS general substrate transporter"/>
    <property type="match status" value="1"/>
</dbReference>
<evidence type="ECO:0000256" key="5">
    <source>
        <dbReference type="SAM" id="MobiDB-lite"/>
    </source>
</evidence>
<dbReference type="InterPro" id="IPR020846">
    <property type="entry name" value="MFS_dom"/>
</dbReference>
<keyword evidence="9" id="KW-1185">Reference proteome</keyword>
<evidence type="ECO:0000259" key="7">
    <source>
        <dbReference type="PROSITE" id="PS50850"/>
    </source>
</evidence>
<dbReference type="InterPro" id="IPR036259">
    <property type="entry name" value="MFS_trans_sf"/>
</dbReference>
<evidence type="ECO:0000256" key="3">
    <source>
        <dbReference type="ARBA" id="ARBA00022989"/>
    </source>
</evidence>
<comment type="subcellular location">
    <subcellularLocation>
        <location evidence="1">Membrane</location>
        <topology evidence="1">Multi-pass membrane protein</topology>
    </subcellularLocation>
</comment>
<evidence type="ECO:0000256" key="2">
    <source>
        <dbReference type="ARBA" id="ARBA00022692"/>
    </source>
</evidence>
<dbReference type="RefSeq" id="WP_230507719.1">
    <property type="nucleotide sequence ID" value="NZ_JAJITD010000001.1"/>
</dbReference>
<dbReference type="InterPro" id="IPR011701">
    <property type="entry name" value="MFS"/>
</dbReference>
<gene>
    <name evidence="8" type="ORF">LJ656_02690</name>
</gene>
<comment type="caution">
    <text evidence="8">The sequence shown here is derived from an EMBL/GenBank/DDBJ whole genome shotgun (WGS) entry which is preliminary data.</text>
</comment>
<evidence type="ECO:0000256" key="1">
    <source>
        <dbReference type="ARBA" id="ARBA00004141"/>
    </source>
</evidence>
<feature type="transmembrane region" description="Helical" evidence="6">
    <location>
        <begin position="301"/>
        <end position="321"/>
    </location>
</feature>
<feature type="transmembrane region" description="Helical" evidence="6">
    <location>
        <begin position="260"/>
        <end position="281"/>
    </location>
</feature>
<proteinExistence type="predicted"/>
<dbReference type="Proteomes" id="UP001431019">
    <property type="component" value="Unassembled WGS sequence"/>
</dbReference>
<reference evidence="8 9" key="1">
    <citation type="submission" date="2021-11" db="EMBL/GenBank/DDBJ databases">
        <authorList>
            <person name="Oh E.-T."/>
            <person name="Kim S.-B."/>
        </authorList>
    </citation>
    <scope>NUCLEOTIDE SEQUENCE [LARGE SCALE GENOMIC DNA]</scope>
    <source>
        <strain evidence="8 9">MMS20-SJTR3</strain>
    </source>
</reference>
<dbReference type="EMBL" id="JAJITD010000001">
    <property type="protein sequence ID" value="MCC8391482.1"/>
    <property type="molecule type" value="Genomic_DNA"/>
</dbReference>
<feature type="transmembrane region" description="Helical" evidence="6">
    <location>
        <begin position="351"/>
        <end position="378"/>
    </location>
</feature>
<name>A0ABS8JNT1_9BURK</name>
<dbReference type="CDD" id="cd17365">
    <property type="entry name" value="MFS_PcaK_like"/>
    <property type="match status" value="1"/>
</dbReference>
<evidence type="ECO:0000313" key="8">
    <source>
        <dbReference type="EMBL" id="MCC8391482.1"/>
    </source>
</evidence>
<feature type="transmembrane region" description="Helical" evidence="6">
    <location>
        <begin position="418"/>
        <end position="436"/>
    </location>
</feature>
<keyword evidence="2 6" id="KW-0812">Transmembrane</keyword>
<feature type="transmembrane region" description="Helical" evidence="6">
    <location>
        <begin position="120"/>
        <end position="141"/>
    </location>
</feature>